<feature type="compositionally biased region" description="Low complexity" evidence="1">
    <location>
        <begin position="70"/>
        <end position="95"/>
    </location>
</feature>
<reference evidence="2 3" key="1">
    <citation type="journal article" date="2014" name="Agronomy (Basel)">
        <title>A Draft Genome Sequence for Ensete ventricosum, the Drought-Tolerant Tree Against Hunger.</title>
        <authorList>
            <person name="Harrison J."/>
            <person name="Moore K.A."/>
            <person name="Paszkiewicz K."/>
            <person name="Jones T."/>
            <person name="Grant M."/>
            <person name="Ambacheew D."/>
            <person name="Muzemil S."/>
            <person name="Studholme D.J."/>
        </authorList>
    </citation>
    <scope>NUCLEOTIDE SEQUENCE [LARGE SCALE GENOMIC DNA]</scope>
</reference>
<organism evidence="2 3">
    <name type="scientific">Ensete ventricosum</name>
    <name type="common">Abyssinian banana</name>
    <name type="synonym">Musa ensete</name>
    <dbReference type="NCBI Taxonomy" id="4639"/>
    <lineage>
        <taxon>Eukaryota</taxon>
        <taxon>Viridiplantae</taxon>
        <taxon>Streptophyta</taxon>
        <taxon>Embryophyta</taxon>
        <taxon>Tracheophyta</taxon>
        <taxon>Spermatophyta</taxon>
        <taxon>Magnoliopsida</taxon>
        <taxon>Liliopsida</taxon>
        <taxon>Zingiberales</taxon>
        <taxon>Musaceae</taxon>
        <taxon>Ensete</taxon>
    </lineage>
</organism>
<name>A0A427ACI5_ENSVE</name>
<accession>A0A427ACI5</accession>
<proteinExistence type="predicted"/>
<comment type="caution">
    <text evidence="2">The sequence shown here is derived from an EMBL/GenBank/DDBJ whole genome shotgun (WGS) entry which is preliminary data.</text>
</comment>
<evidence type="ECO:0000256" key="1">
    <source>
        <dbReference type="SAM" id="MobiDB-lite"/>
    </source>
</evidence>
<evidence type="ECO:0000313" key="3">
    <source>
        <dbReference type="Proteomes" id="UP000287651"/>
    </source>
</evidence>
<gene>
    <name evidence="2" type="ORF">B296_00020772</name>
</gene>
<feature type="region of interest" description="Disordered" evidence="1">
    <location>
        <begin position="68"/>
        <end position="99"/>
    </location>
</feature>
<dbReference type="AlphaFoldDB" id="A0A427ACI5"/>
<dbReference type="EMBL" id="AMZH03002917">
    <property type="protein sequence ID" value="RRT73977.1"/>
    <property type="molecule type" value="Genomic_DNA"/>
</dbReference>
<sequence length="162" mass="17467">MSLLPSSFITVDHPCCRPSLPIDWPPPATLHYCPLFPATISLYPPVLPPSHASLLLLPTSVVAVAPNTEAPAASSRRPSLSSPRPPATASSSRRPPALPPPHHRPALIFFPLPQSHLPQPPSPCCCHLAKFQQVQPHLPLLVYTDNLVATKSDHIYNANSCP</sequence>
<evidence type="ECO:0000313" key="2">
    <source>
        <dbReference type="EMBL" id="RRT73977.1"/>
    </source>
</evidence>
<protein>
    <submittedName>
        <fullName evidence="2">Uncharacterized protein</fullName>
    </submittedName>
</protein>
<dbReference type="Proteomes" id="UP000287651">
    <property type="component" value="Unassembled WGS sequence"/>
</dbReference>